<protein>
    <submittedName>
        <fullName evidence="2">Uncharacterized protein</fullName>
    </submittedName>
</protein>
<organism evidence="2 3">
    <name type="scientific">Natranaerobius trueperi</name>
    <dbReference type="NCBI Taxonomy" id="759412"/>
    <lineage>
        <taxon>Bacteria</taxon>
        <taxon>Bacillati</taxon>
        <taxon>Bacillota</taxon>
        <taxon>Clostridia</taxon>
        <taxon>Natranaerobiales</taxon>
        <taxon>Natranaerobiaceae</taxon>
        <taxon>Natranaerobius</taxon>
    </lineage>
</organism>
<keyword evidence="3" id="KW-1185">Reference proteome</keyword>
<accession>A0A226BUF9</accession>
<sequence>MDLNQFFILLAIVVGIVIFLRILKATLKLIVIVAIVVLIAGYLGFDLMEVGRDVYDRVEDPMVELVEDGMNITDDLLDNNSIVDGLSGPISTLEDLGFGVDVTDEEVEFWEGDSFKGNVNVEDSQLSLQVDLSDESNKDLVIGIVEGLEDDTVSKETKQEMIAAIKEQEDKRLKFEEGYLDIEDNFLDIKVKTTNKKVVFVI</sequence>
<feature type="transmembrane region" description="Helical" evidence="1">
    <location>
        <begin position="6"/>
        <end position="23"/>
    </location>
</feature>
<keyword evidence="1" id="KW-0472">Membrane</keyword>
<name>A0A226BUF9_9FIRM</name>
<dbReference type="Proteomes" id="UP000214588">
    <property type="component" value="Unassembled WGS sequence"/>
</dbReference>
<evidence type="ECO:0000313" key="2">
    <source>
        <dbReference type="EMBL" id="OWZ82668.1"/>
    </source>
</evidence>
<evidence type="ECO:0000313" key="3">
    <source>
        <dbReference type="Proteomes" id="UP000214588"/>
    </source>
</evidence>
<dbReference type="AlphaFoldDB" id="A0A226BUF9"/>
<gene>
    <name evidence="2" type="ORF">CDO51_12850</name>
</gene>
<dbReference type="OrthoDB" id="9839870at2"/>
<dbReference type="RefSeq" id="WP_089024622.1">
    <property type="nucleotide sequence ID" value="NZ_NIQC01000053.1"/>
</dbReference>
<proteinExistence type="predicted"/>
<reference evidence="2 3" key="1">
    <citation type="submission" date="2017-06" db="EMBL/GenBank/DDBJ databases">
        <title>Draft Genome Sequence of Natranaerobius trueperi halophilic, alkalithermophilic bacteria from soda lakes.</title>
        <authorList>
            <person name="Zhao B."/>
        </authorList>
    </citation>
    <scope>NUCLEOTIDE SEQUENCE [LARGE SCALE GENOMIC DNA]</scope>
    <source>
        <strain evidence="2 3">DSM 18760</strain>
    </source>
</reference>
<dbReference type="EMBL" id="NIQC01000053">
    <property type="protein sequence ID" value="OWZ82668.1"/>
    <property type="molecule type" value="Genomic_DNA"/>
</dbReference>
<feature type="transmembrane region" description="Helical" evidence="1">
    <location>
        <begin position="30"/>
        <end position="48"/>
    </location>
</feature>
<comment type="caution">
    <text evidence="2">The sequence shown here is derived from an EMBL/GenBank/DDBJ whole genome shotgun (WGS) entry which is preliminary data.</text>
</comment>
<keyword evidence="1" id="KW-1133">Transmembrane helix</keyword>
<keyword evidence="1" id="KW-0812">Transmembrane</keyword>
<evidence type="ECO:0000256" key="1">
    <source>
        <dbReference type="SAM" id="Phobius"/>
    </source>
</evidence>